<accession>A0A8E5HRQ2</accession>
<organism evidence="1 2">
    <name type="scientific">Ustilaginoidea virens</name>
    <name type="common">Rice false smut fungus</name>
    <name type="synonym">Villosiclava virens</name>
    <dbReference type="NCBI Taxonomy" id="1159556"/>
    <lineage>
        <taxon>Eukaryota</taxon>
        <taxon>Fungi</taxon>
        <taxon>Dikarya</taxon>
        <taxon>Ascomycota</taxon>
        <taxon>Pezizomycotina</taxon>
        <taxon>Sordariomycetes</taxon>
        <taxon>Hypocreomycetidae</taxon>
        <taxon>Hypocreales</taxon>
        <taxon>Clavicipitaceae</taxon>
        <taxon>Ustilaginoidea</taxon>
    </lineage>
</organism>
<dbReference type="Proteomes" id="UP000027002">
    <property type="component" value="Chromosome 3"/>
</dbReference>
<keyword evidence="2" id="KW-1185">Reference proteome</keyword>
<sequence>MFTKAYYRFGSSRLFRFCLSCAQLGLHPCSNETESIQTATHTLSAYSKPCYISRKLRLNKATAFSLGSFRGHLTKEISLSCRLLGGTLGNLLLPVTHPSARPTRRNHSAELLSQPCVDSMTVAMASHPQVRGHFKEEPLTEPSRASIEPGRKFDQLRTQQWAQQHISCFTSD</sequence>
<dbReference type="GeneID" id="66064953"/>
<dbReference type="OrthoDB" id="10627457at2759"/>
<dbReference type="KEGG" id="uvi:66064953"/>
<reference evidence="1" key="1">
    <citation type="submission" date="2020-03" db="EMBL/GenBank/DDBJ databases">
        <title>A mixture of massive structural variations and highly conserved coding sequences in Ustilaginoidea virens genome.</title>
        <authorList>
            <person name="Zhang K."/>
            <person name="Zhao Z."/>
            <person name="Zhang Z."/>
            <person name="Li Y."/>
            <person name="Hsiang T."/>
            <person name="Sun W."/>
        </authorList>
    </citation>
    <scope>NUCLEOTIDE SEQUENCE</scope>
    <source>
        <strain evidence="1">UV-8b</strain>
    </source>
</reference>
<gene>
    <name evidence="1" type="ORF">UV8b_04175</name>
</gene>
<dbReference type="EMBL" id="CP072755">
    <property type="protein sequence ID" value="QUC19934.1"/>
    <property type="molecule type" value="Genomic_DNA"/>
</dbReference>
<name>A0A8E5HRQ2_USTVR</name>
<dbReference type="AlphaFoldDB" id="A0A8E5HRQ2"/>
<evidence type="ECO:0000313" key="1">
    <source>
        <dbReference type="EMBL" id="QUC19934.1"/>
    </source>
</evidence>
<proteinExistence type="predicted"/>
<dbReference type="RefSeq" id="XP_042997607.1">
    <property type="nucleotide sequence ID" value="XM_043141673.1"/>
</dbReference>
<protein>
    <submittedName>
        <fullName evidence="1">Uncharacterized protein</fullName>
    </submittedName>
</protein>
<evidence type="ECO:0000313" key="2">
    <source>
        <dbReference type="Proteomes" id="UP000027002"/>
    </source>
</evidence>